<feature type="transmembrane region" description="Helical" evidence="9">
    <location>
        <begin position="122"/>
        <end position="141"/>
    </location>
</feature>
<feature type="transmembrane region" description="Helical" evidence="9">
    <location>
        <begin position="7"/>
        <end position="25"/>
    </location>
</feature>
<feature type="transmembrane region" description="Helical" evidence="9">
    <location>
        <begin position="148"/>
        <end position="170"/>
    </location>
</feature>
<gene>
    <name evidence="9" type="primary">secF</name>
    <name evidence="11" type="ordered locus">Metok_0547</name>
</gene>
<evidence type="ECO:0000259" key="10">
    <source>
        <dbReference type="Pfam" id="PF02355"/>
    </source>
</evidence>
<proteinExistence type="inferred from homology"/>
<dbReference type="KEGG" id="mok:Metok_0547"/>
<evidence type="ECO:0000313" key="11">
    <source>
        <dbReference type="EMBL" id="AEH06527.1"/>
    </source>
</evidence>
<dbReference type="HAMAP" id="MF_01464_A">
    <property type="entry name" value="SecF_A"/>
    <property type="match status" value="1"/>
</dbReference>
<dbReference type="NCBIfam" id="NF006357">
    <property type="entry name" value="PRK08578.2-1"/>
    <property type="match status" value="1"/>
</dbReference>
<dbReference type="EMBL" id="CP002792">
    <property type="protein sequence ID" value="AEH06527.1"/>
    <property type="molecule type" value="Genomic_DNA"/>
</dbReference>
<dbReference type="eggNOG" id="arCOG03054">
    <property type="taxonomic scope" value="Archaea"/>
</dbReference>
<dbReference type="RefSeq" id="WP_013866713.1">
    <property type="nucleotide sequence ID" value="NC_015636.1"/>
</dbReference>
<evidence type="ECO:0000256" key="6">
    <source>
        <dbReference type="ARBA" id="ARBA00022989"/>
    </source>
</evidence>
<comment type="similarity">
    <text evidence="9">Belongs to the SecD/SecF family. SecF subfamily.</text>
</comment>
<evidence type="ECO:0000256" key="7">
    <source>
        <dbReference type="ARBA" id="ARBA00023010"/>
    </source>
</evidence>
<protein>
    <recommendedName>
        <fullName evidence="9">Protein-export membrane protein SecF</fullName>
    </recommendedName>
</protein>
<dbReference type="InterPro" id="IPR022813">
    <property type="entry name" value="SecD/SecF_arch_bac"/>
</dbReference>
<comment type="subunit">
    <text evidence="9">Part of the protein translocation apparatus. Forms a complex with SecD.</text>
</comment>
<evidence type="ECO:0000256" key="8">
    <source>
        <dbReference type="ARBA" id="ARBA00023136"/>
    </source>
</evidence>
<dbReference type="PANTHER" id="PTHR30081">
    <property type="entry name" value="PROTEIN-EXPORT MEMBRANE PROTEIN SEC"/>
    <property type="match status" value="1"/>
</dbReference>
<keyword evidence="8 9" id="KW-0472">Membrane</keyword>
<dbReference type="HOGENOM" id="CLU_060478_0_0_2"/>
<comment type="subcellular location">
    <subcellularLocation>
        <location evidence="1 9">Cell membrane</location>
        <topology evidence="1 9">Multi-pass membrane protein</topology>
    </subcellularLocation>
</comment>
<dbReference type="GeneID" id="10772672"/>
<evidence type="ECO:0000256" key="3">
    <source>
        <dbReference type="ARBA" id="ARBA00022475"/>
    </source>
</evidence>
<evidence type="ECO:0000256" key="2">
    <source>
        <dbReference type="ARBA" id="ARBA00022448"/>
    </source>
</evidence>
<keyword evidence="5 9" id="KW-0653">Protein transport</keyword>
<keyword evidence="2 9" id="KW-0813">Transport</keyword>
<evidence type="ECO:0000313" key="12">
    <source>
        <dbReference type="Proteomes" id="UP000009296"/>
    </source>
</evidence>
<name>F8ALD9_METOI</name>
<dbReference type="InterPro" id="IPR024921">
    <property type="entry name" value="SecF_arc"/>
</dbReference>
<dbReference type="GO" id="GO:0065002">
    <property type="term" value="P:intracellular protein transmembrane transport"/>
    <property type="evidence" value="ECO:0007669"/>
    <property type="project" value="UniProtKB-UniRule"/>
</dbReference>
<keyword evidence="12" id="KW-1185">Reference proteome</keyword>
<keyword evidence="7 9" id="KW-0811">Translocation</keyword>
<evidence type="ECO:0000256" key="1">
    <source>
        <dbReference type="ARBA" id="ARBA00004651"/>
    </source>
</evidence>
<evidence type="ECO:0000256" key="5">
    <source>
        <dbReference type="ARBA" id="ARBA00022927"/>
    </source>
</evidence>
<feature type="transmembrane region" description="Helical" evidence="9">
    <location>
        <begin position="217"/>
        <end position="239"/>
    </location>
</feature>
<dbReference type="GO" id="GO:0006605">
    <property type="term" value="P:protein targeting"/>
    <property type="evidence" value="ECO:0007669"/>
    <property type="project" value="UniProtKB-UniRule"/>
</dbReference>
<keyword evidence="3 9" id="KW-1003">Cell membrane</keyword>
<keyword evidence="4 9" id="KW-0812">Transmembrane</keyword>
<dbReference type="GO" id="GO:0005886">
    <property type="term" value="C:plasma membrane"/>
    <property type="evidence" value="ECO:0007669"/>
    <property type="project" value="UniProtKB-SubCell"/>
</dbReference>
<reference evidence="11" key="1">
    <citation type="submission" date="2011-05" db="EMBL/GenBank/DDBJ databases">
        <title>Complete sequence of chromosome of Methanothermococcus okinawensis IH1.</title>
        <authorList>
            <consortium name="US DOE Joint Genome Institute"/>
            <person name="Lucas S."/>
            <person name="Han J."/>
            <person name="Lapidus A."/>
            <person name="Cheng J.-F."/>
            <person name="Goodwin L."/>
            <person name="Pitluck S."/>
            <person name="Peters L."/>
            <person name="Mikhailova N."/>
            <person name="Held B."/>
            <person name="Han C."/>
            <person name="Tapia R."/>
            <person name="Land M."/>
            <person name="Hauser L."/>
            <person name="Kyrpides N."/>
            <person name="Ivanova N."/>
            <person name="Pagani I."/>
            <person name="Sieprawska-Lupa M."/>
            <person name="Takai K."/>
            <person name="Miyazaki J."/>
            <person name="Whitman W."/>
            <person name="Woyke T."/>
        </authorList>
    </citation>
    <scope>NUCLEOTIDE SEQUENCE [LARGE SCALE GENOMIC DNA]</scope>
    <source>
        <strain evidence="11">IH1</strain>
    </source>
</reference>
<dbReference type="STRING" id="647113.Metok_0547"/>
<evidence type="ECO:0000256" key="4">
    <source>
        <dbReference type="ARBA" id="ARBA00022692"/>
    </source>
</evidence>
<organism evidence="11 12">
    <name type="scientific">Methanothermococcus okinawensis (strain DSM 14208 / JCM 11175 / IH1)</name>
    <dbReference type="NCBI Taxonomy" id="647113"/>
    <lineage>
        <taxon>Archaea</taxon>
        <taxon>Methanobacteriati</taxon>
        <taxon>Methanobacteriota</taxon>
        <taxon>Methanomada group</taxon>
        <taxon>Methanococci</taxon>
        <taxon>Methanococcales</taxon>
        <taxon>Methanococcaceae</taxon>
        <taxon>Methanothermococcus</taxon>
    </lineage>
</organism>
<feature type="transmembrane region" description="Helical" evidence="9">
    <location>
        <begin position="176"/>
        <end position="196"/>
    </location>
</feature>
<comment type="function">
    <text evidence="9">Involved in protein export.</text>
</comment>
<dbReference type="AlphaFoldDB" id="F8ALD9"/>
<dbReference type="Gene3D" id="1.20.1640.10">
    <property type="entry name" value="Multidrug efflux transporter AcrB transmembrane domain"/>
    <property type="match status" value="1"/>
</dbReference>
<dbReference type="Pfam" id="PF02355">
    <property type="entry name" value="SecD_SecF_C"/>
    <property type="match status" value="1"/>
</dbReference>
<accession>F8ALD9</accession>
<feature type="domain" description="Protein export membrane protein SecD/SecF C-terminal" evidence="10">
    <location>
        <begin position="96"/>
        <end position="275"/>
    </location>
</feature>
<evidence type="ECO:0000256" key="9">
    <source>
        <dbReference type="HAMAP-Rule" id="MF_01464"/>
    </source>
</evidence>
<dbReference type="Proteomes" id="UP000009296">
    <property type="component" value="Chromosome"/>
</dbReference>
<dbReference type="NCBIfam" id="NF006353">
    <property type="entry name" value="PRK08578.1-1"/>
    <property type="match status" value="1"/>
</dbReference>
<dbReference type="OrthoDB" id="85411at2157"/>
<feature type="transmembrane region" description="Helical" evidence="9">
    <location>
        <begin position="251"/>
        <end position="275"/>
    </location>
</feature>
<keyword evidence="6 9" id="KW-1133">Transmembrane helix</keyword>
<dbReference type="SUPFAM" id="SSF82866">
    <property type="entry name" value="Multidrug efflux transporter AcrB transmembrane domain"/>
    <property type="match status" value="1"/>
</dbReference>
<dbReference type="PANTHER" id="PTHR30081:SF8">
    <property type="entry name" value="PROTEIN TRANSLOCASE SUBUNIT SECF"/>
    <property type="match status" value="1"/>
</dbReference>
<dbReference type="InterPro" id="IPR048634">
    <property type="entry name" value="SecD_SecF_C"/>
</dbReference>
<sequence length="283" mass="30944">MKINYKIIAIIPIILTILSGIFVYAHGLKESIDVSGGSEITITAPNNVDIVKLKNMLPKGVEVKKSQSASGTFIIIRAGKDVDTSKIDEALRKFFNVNDLNELQYSQKQIGASLSEKFWTDGFKAVGFAFVFMAIVVYLVFRTPIPSGAVILAAMSDIIIAIGGMSLFGIPVSTSTVAALLMLIGYSVDTDIMLTTRVLKRRAGTLDERIRESMKTGITMSITTIVAMFVLYLVVTYIVPAASLLKDISVVILFGLIADLMTTWMTNAGILRYYVSEYKKKGN</sequence>